<gene>
    <name evidence="1" type="ORF">E5329_25045</name>
</gene>
<proteinExistence type="predicted"/>
<name>A0AC61RNQ4_9FIRM</name>
<protein>
    <submittedName>
        <fullName evidence="1">Uncharacterized protein</fullName>
    </submittedName>
</protein>
<comment type="caution">
    <text evidence="1">The sequence shown here is derived from an EMBL/GenBank/DDBJ whole genome shotgun (WGS) entry which is preliminary data.</text>
</comment>
<organism evidence="1 2">
    <name type="scientific">Petralouisia muris</name>
    <dbReference type="NCBI Taxonomy" id="3032872"/>
    <lineage>
        <taxon>Bacteria</taxon>
        <taxon>Bacillati</taxon>
        <taxon>Bacillota</taxon>
        <taxon>Clostridia</taxon>
        <taxon>Lachnospirales</taxon>
        <taxon>Lachnospiraceae</taxon>
        <taxon>Petralouisia</taxon>
    </lineage>
</organism>
<sequence>MLADKRVVIRAKSSLSFAGEIKKYTNDSKGILLKPSERSEIKIWFPMDEIECIIYPNGEVKKGEELVW</sequence>
<dbReference type="Proteomes" id="UP000304953">
    <property type="component" value="Unassembled WGS sequence"/>
</dbReference>
<evidence type="ECO:0000313" key="2">
    <source>
        <dbReference type="Proteomes" id="UP000304953"/>
    </source>
</evidence>
<keyword evidence="2" id="KW-1185">Reference proteome</keyword>
<dbReference type="EMBL" id="SRYA01000091">
    <property type="protein sequence ID" value="TGY89436.1"/>
    <property type="molecule type" value="Genomic_DNA"/>
</dbReference>
<reference evidence="1" key="1">
    <citation type="submission" date="2019-04" db="EMBL/GenBank/DDBJ databases">
        <title>Microbes associate with the intestines of laboratory mice.</title>
        <authorList>
            <person name="Navarre W."/>
            <person name="Wong E."/>
            <person name="Huang K."/>
            <person name="Tropini C."/>
            <person name="Ng K."/>
            <person name="Yu B."/>
        </authorList>
    </citation>
    <scope>NUCLEOTIDE SEQUENCE</scope>
    <source>
        <strain evidence="1">NM01_1-7b</strain>
    </source>
</reference>
<evidence type="ECO:0000313" key="1">
    <source>
        <dbReference type="EMBL" id="TGY89436.1"/>
    </source>
</evidence>
<accession>A0AC61RNQ4</accession>